<dbReference type="GeneID" id="65093980"/>
<keyword evidence="3" id="KW-1185">Reference proteome</keyword>
<feature type="region of interest" description="Disordered" evidence="1">
    <location>
        <begin position="638"/>
        <end position="672"/>
    </location>
</feature>
<proteinExistence type="predicted"/>
<dbReference type="AlphaFoldDB" id="A0A1L7U9L5"/>
<name>A0A1L7U9L5_FUSMA</name>
<evidence type="ECO:0000313" key="3">
    <source>
        <dbReference type="Proteomes" id="UP000184255"/>
    </source>
</evidence>
<dbReference type="Proteomes" id="UP000184255">
    <property type="component" value="Unassembled WGS sequence"/>
</dbReference>
<dbReference type="EMBL" id="FCQH01000014">
    <property type="protein sequence ID" value="CVL04171.1"/>
    <property type="molecule type" value="Genomic_DNA"/>
</dbReference>
<accession>A0A1L7U9L5</accession>
<feature type="compositionally biased region" description="Basic and acidic residues" evidence="1">
    <location>
        <begin position="647"/>
        <end position="657"/>
    </location>
</feature>
<evidence type="ECO:0000313" key="2">
    <source>
        <dbReference type="EMBL" id="CVL04171.1"/>
    </source>
</evidence>
<sequence length="866" mass="96748">MATAAHQSLFQFTLSTGDSPANDNDDYYDQITALSQALINRSFRDLFENTEGVARIVHPKDKKGDRILGELEAPTIMLIAHTDDVNLAYYQLRIKSANVVFRNGQTRTLSQWVLTIKVNLGQVSLDIQSSDNEATRKSKEYWKQDVAKRYPGFVVGDYRVQRIFANFAAAQWDTPVQHLSTCFDPKTKTTITLQEWQDRPENSDYFHRIMQLIGDWAKTDAHDGLSTLGIKFSLHQEADKVPPATFKPMLRHVQVYPYKDHRYPKPITSIGDCSRATQAAPYGDLVLGDFNCLMFCENVDTSWDIPGRSINPIIRPLPQVKKMGHSCNLAFPVSEDSLKVPDSLGTFAMDYRVVMNRYLLPTLEDLCRATVVKIDNPERKIAAPEISFQPRYTIGSPPPERQLNSSPHGGIECTKISDCNYRWGYDDKKGENGHLFTDGPYSILRDRYNSYQIDTKSAVEVQWSPGGSAMAISASILYKYDCTFADNKDMTGHVDSVKYRVNAKSAFSLELQLSNSAIIPKVKGISRTDFEKIKDGSITSPDELNTVSDGGLNVSESINSSTATGQGADGSSSVLMRDLETSLRAAMARFTQRINDHFNSRGHLVLPGYGNLQMKNPRFTKLGGIVADFDFKSTAPDGVISFPNSHENPDSGDERLGRPKTPTGVPGPKDENSLKLNWDLKVSYNQATNISRLSLSAQNNKKEDLSFHFIRISLLTSASTKTRPFDDTDWNRSPDDKALDILFSHGEYLYSAPNERHSGESLSETQLQGNVYKLSKGTGWPTNLPPLEVTIKTERSAGEMQTSVHGLKGTDFKVPRDQELSLVLQGDIQELGRYKIKIAESWKKVPGMKFGGEGTAISYKDIYIQP</sequence>
<comment type="caution">
    <text evidence="2">The sequence shown here is derived from an EMBL/GenBank/DDBJ whole genome shotgun (WGS) entry which is preliminary data.</text>
</comment>
<gene>
    <name evidence="2" type="ORF">FMAN_14735</name>
</gene>
<dbReference type="RefSeq" id="XP_041688599.1">
    <property type="nucleotide sequence ID" value="XM_041822972.1"/>
</dbReference>
<organism evidence="2 3">
    <name type="scientific">Fusarium mangiferae</name>
    <name type="common">Mango malformation disease fungus</name>
    <dbReference type="NCBI Taxonomy" id="192010"/>
    <lineage>
        <taxon>Eukaryota</taxon>
        <taxon>Fungi</taxon>
        <taxon>Dikarya</taxon>
        <taxon>Ascomycota</taxon>
        <taxon>Pezizomycotina</taxon>
        <taxon>Sordariomycetes</taxon>
        <taxon>Hypocreomycetidae</taxon>
        <taxon>Hypocreales</taxon>
        <taxon>Nectriaceae</taxon>
        <taxon>Fusarium</taxon>
        <taxon>Fusarium fujikuroi species complex</taxon>
    </lineage>
</organism>
<evidence type="ECO:0000256" key="1">
    <source>
        <dbReference type="SAM" id="MobiDB-lite"/>
    </source>
</evidence>
<protein>
    <submittedName>
        <fullName evidence="2">Uncharacterized protein</fullName>
    </submittedName>
</protein>
<dbReference type="VEuPathDB" id="FungiDB:FMAN_14735"/>
<reference evidence="3" key="1">
    <citation type="journal article" date="2016" name="Genome Biol. Evol.">
        <title>Comparative 'omics' of the Fusarium fujikuroi species complex highlights differences in genetic potential and metabolite synthesis.</title>
        <authorList>
            <person name="Niehaus E.-M."/>
            <person name="Muensterkoetter M."/>
            <person name="Proctor R.H."/>
            <person name="Brown D.W."/>
            <person name="Sharon A."/>
            <person name="Idan Y."/>
            <person name="Oren-Young L."/>
            <person name="Sieber C.M."/>
            <person name="Novak O."/>
            <person name="Pencik A."/>
            <person name="Tarkowska D."/>
            <person name="Hromadova K."/>
            <person name="Freeman S."/>
            <person name="Maymon M."/>
            <person name="Elazar M."/>
            <person name="Youssef S.A."/>
            <person name="El-Shabrawy E.S.M."/>
            <person name="Shalaby A.B.A."/>
            <person name="Houterman P."/>
            <person name="Brock N.L."/>
            <person name="Burkhardt I."/>
            <person name="Tsavkelova E.A."/>
            <person name="Dickschat J.S."/>
            <person name="Galuszka P."/>
            <person name="Gueldener U."/>
            <person name="Tudzynski B."/>
        </authorList>
    </citation>
    <scope>NUCLEOTIDE SEQUENCE [LARGE SCALE GENOMIC DNA]</scope>
    <source>
        <strain evidence="3">MRC7560</strain>
    </source>
</reference>